<accession>A0A5B0RMP0</accession>
<feature type="region of interest" description="Disordered" evidence="1">
    <location>
        <begin position="1"/>
        <end position="22"/>
    </location>
</feature>
<gene>
    <name evidence="2" type="ORF">PGTUg99_030813</name>
</gene>
<dbReference type="Proteomes" id="UP000325313">
    <property type="component" value="Unassembled WGS sequence"/>
</dbReference>
<name>A0A5B0RMP0_PUCGR</name>
<comment type="caution">
    <text evidence="2">The sequence shown here is derived from an EMBL/GenBank/DDBJ whole genome shotgun (WGS) entry which is preliminary data.</text>
</comment>
<dbReference type="AlphaFoldDB" id="A0A5B0RMP0"/>
<sequence length="94" mass="10296">MTPSKVAEMEHKPTSMKHNQRRSGLIRLDDGCVGELGVVILSFKQLSVVSNQAPSVRQGSHEPKLLASTELTLSVQALPITATEPSMESKRRKD</sequence>
<reference evidence="2 3" key="1">
    <citation type="submission" date="2019-05" db="EMBL/GenBank/DDBJ databases">
        <title>Emergence of the Ug99 lineage of the wheat stem rust pathogen through somatic hybridization.</title>
        <authorList>
            <person name="Li F."/>
            <person name="Upadhyaya N.M."/>
            <person name="Sperschneider J."/>
            <person name="Matny O."/>
            <person name="Nguyen-Phuc H."/>
            <person name="Mago R."/>
            <person name="Raley C."/>
            <person name="Miller M.E."/>
            <person name="Silverstein K.A.T."/>
            <person name="Henningsen E."/>
            <person name="Hirsch C.D."/>
            <person name="Visser B."/>
            <person name="Pretorius Z.A."/>
            <person name="Steffenson B.J."/>
            <person name="Schwessinger B."/>
            <person name="Dodds P.N."/>
            <person name="Figueroa M."/>
        </authorList>
    </citation>
    <scope>NUCLEOTIDE SEQUENCE [LARGE SCALE GENOMIC DNA]</scope>
    <source>
        <strain evidence="2 3">Ug99</strain>
    </source>
</reference>
<dbReference type="EMBL" id="VDEP01000169">
    <property type="protein sequence ID" value="KAA1127201.1"/>
    <property type="molecule type" value="Genomic_DNA"/>
</dbReference>
<protein>
    <submittedName>
        <fullName evidence="2">Uncharacterized protein</fullName>
    </submittedName>
</protein>
<organism evidence="2 3">
    <name type="scientific">Puccinia graminis f. sp. tritici</name>
    <dbReference type="NCBI Taxonomy" id="56615"/>
    <lineage>
        <taxon>Eukaryota</taxon>
        <taxon>Fungi</taxon>
        <taxon>Dikarya</taxon>
        <taxon>Basidiomycota</taxon>
        <taxon>Pucciniomycotina</taxon>
        <taxon>Pucciniomycetes</taxon>
        <taxon>Pucciniales</taxon>
        <taxon>Pucciniaceae</taxon>
        <taxon>Puccinia</taxon>
    </lineage>
</organism>
<proteinExistence type="predicted"/>
<evidence type="ECO:0000256" key="1">
    <source>
        <dbReference type="SAM" id="MobiDB-lite"/>
    </source>
</evidence>
<evidence type="ECO:0000313" key="3">
    <source>
        <dbReference type="Proteomes" id="UP000325313"/>
    </source>
</evidence>
<evidence type="ECO:0000313" key="2">
    <source>
        <dbReference type="EMBL" id="KAA1127201.1"/>
    </source>
</evidence>